<evidence type="ECO:0000256" key="2">
    <source>
        <dbReference type="ARBA" id="ARBA00023125"/>
    </source>
</evidence>
<dbReference type="CDD" id="cd01392">
    <property type="entry name" value="HTH_LacI"/>
    <property type="match status" value="1"/>
</dbReference>
<dbReference type="InterPro" id="IPR028082">
    <property type="entry name" value="Peripla_BP_I"/>
</dbReference>
<dbReference type="Proteomes" id="UP001565927">
    <property type="component" value="Unassembled WGS sequence"/>
</dbReference>
<keyword evidence="3" id="KW-0804">Transcription</keyword>
<dbReference type="PROSITE" id="PS50943">
    <property type="entry name" value="HTH_CROC1"/>
    <property type="match status" value="1"/>
</dbReference>
<dbReference type="InterPro" id="IPR000843">
    <property type="entry name" value="HTH_LacI"/>
</dbReference>
<evidence type="ECO:0000256" key="3">
    <source>
        <dbReference type="ARBA" id="ARBA00023163"/>
    </source>
</evidence>
<evidence type="ECO:0000256" key="4">
    <source>
        <dbReference type="SAM" id="MobiDB-lite"/>
    </source>
</evidence>
<dbReference type="SMART" id="SM00354">
    <property type="entry name" value="HTH_LACI"/>
    <property type="match status" value="1"/>
</dbReference>
<protein>
    <submittedName>
        <fullName evidence="7">LacI family DNA-binding transcriptional regulator</fullName>
    </submittedName>
</protein>
<organism evidence="7 8">
    <name type="scientific">Kineococcus halophytocola</name>
    <dbReference type="NCBI Taxonomy" id="3234027"/>
    <lineage>
        <taxon>Bacteria</taxon>
        <taxon>Bacillati</taxon>
        <taxon>Actinomycetota</taxon>
        <taxon>Actinomycetes</taxon>
        <taxon>Kineosporiales</taxon>
        <taxon>Kineosporiaceae</taxon>
        <taxon>Kineococcus</taxon>
    </lineage>
</organism>
<keyword evidence="2 7" id="KW-0238">DNA-binding</keyword>
<reference evidence="7 8" key="1">
    <citation type="submission" date="2024-07" db="EMBL/GenBank/DDBJ databases">
        <authorList>
            <person name="Thanompreechachai J."/>
            <person name="Duangmal K."/>
        </authorList>
    </citation>
    <scope>NUCLEOTIDE SEQUENCE [LARGE SCALE GENOMIC DNA]</scope>
    <source>
        <strain evidence="7 8">LSe6-4</strain>
    </source>
</reference>
<feature type="region of interest" description="Disordered" evidence="4">
    <location>
        <begin position="307"/>
        <end position="343"/>
    </location>
</feature>
<gene>
    <name evidence="7" type="ORF">AB2L27_07435</name>
</gene>
<dbReference type="Gene3D" id="3.40.50.2300">
    <property type="match status" value="2"/>
</dbReference>
<dbReference type="Pfam" id="PF00356">
    <property type="entry name" value="LacI"/>
    <property type="match status" value="1"/>
</dbReference>
<evidence type="ECO:0000259" key="6">
    <source>
        <dbReference type="PROSITE" id="PS50943"/>
    </source>
</evidence>
<keyword evidence="1" id="KW-0805">Transcription regulation</keyword>
<dbReference type="Pfam" id="PF13377">
    <property type="entry name" value="Peripla_BP_3"/>
    <property type="match status" value="1"/>
</dbReference>
<dbReference type="PANTHER" id="PTHR30146:SF109">
    <property type="entry name" value="HTH-TYPE TRANSCRIPTIONAL REGULATOR GALS"/>
    <property type="match status" value="1"/>
</dbReference>
<dbReference type="SUPFAM" id="SSF53822">
    <property type="entry name" value="Periplasmic binding protein-like I"/>
    <property type="match status" value="1"/>
</dbReference>
<name>A0ABV4GZ60_9ACTN</name>
<feature type="compositionally biased region" description="Basic residues" evidence="4">
    <location>
        <begin position="334"/>
        <end position="343"/>
    </location>
</feature>
<dbReference type="Gene3D" id="1.10.260.40">
    <property type="entry name" value="lambda repressor-like DNA-binding domains"/>
    <property type="match status" value="1"/>
</dbReference>
<accession>A0ABV4GZ60</accession>
<evidence type="ECO:0000313" key="7">
    <source>
        <dbReference type="EMBL" id="MEZ0164594.1"/>
    </source>
</evidence>
<dbReference type="GO" id="GO:0003677">
    <property type="term" value="F:DNA binding"/>
    <property type="evidence" value="ECO:0007669"/>
    <property type="project" value="UniProtKB-KW"/>
</dbReference>
<dbReference type="InterPro" id="IPR046335">
    <property type="entry name" value="LacI/GalR-like_sensor"/>
</dbReference>
<dbReference type="PROSITE" id="PS00356">
    <property type="entry name" value="HTH_LACI_1"/>
    <property type="match status" value="1"/>
</dbReference>
<feature type="domain" description="HTH lacI-type" evidence="5">
    <location>
        <begin position="11"/>
        <end position="65"/>
    </location>
</feature>
<dbReference type="InterPro" id="IPR001387">
    <property type="entry name" value="Cro/C1-type_HTH"/>
</dbReference>
<proteinExistence type="predicted"/>
<dbReference type="EMBL" id="JBGFTU010000007">
    <property type="protein sequence ID" value="MEZ0164594.1"/>
    <property type="molecule type" value="Genomic_DNA"/>
</dbReference>
<comment type="caution">
    <text evidence="7">The sequence shown here is derived from an EMBL/GenBank/DDBJ whole genome shotgun (WGS) entry which is preliminary data.</text>
</comment>
<dbReference type="SUPFAM" id="SSF47413">
    <property type="entry name" value="lambda repressor-like DNA-binding domains"/>
    <property type="match status" value="1"/>
</dbReference>
<dbReference type="PANTHER" id="PTHR30146">
    <property type="entry name" value="LACI-RELATED TRANSCRIPTIONAL REPRESSOR"/>
    <property type="match status" value="1"/>
</dbReference>
<keyword evidence="8" id="KW-1185">Reference proteome</keyword>
<dbReference type="PROSITE" id="PS50932">
    <property type="entry name" value="HTH_LACI_2"/>
    <property type="match status" value="1"/>
</dbReference>
<evidence type="ECO:0000259" key="5">
    <source>
        <dbReference type="PROSITE" id="PS50932"/>
    </source>
</evidence>
<evidence type="ECO:0000256" key="1">
    <source>
        <dbReference type="ARBA" id="ARBA00023015"/>
    </source>
</evidence>
<sequence length="343" mass="36604">MGQDGVRTKKATIYEVAALAGVSHQTVSRYLRGNGGLRPDTAERVEAAIGQLNYRPNLIARSMRTRRTGRIALLVPSTTGLPLRLISAAMSVAHEAGWAVDLIGRENAAGGNDHWQEVADSGEFEGVLALGSGPHTPRATGTTAVVAVANYDEELHSRGALADGAACGQIVRHLADLGHRHLLHVSGPADYASARNRQQTFLDTTAELGLSGTVVAGSWKGRSGHDAVMALPRDTPVTAVVAGNDHSALGAMRAAVERGWRIPRDLSVFGWDDHDCGRYSTPSLSTVANDVERQGREGVQRLLALIRGEEPPAPDPRSLHTFLPRESVGPAPLRRARLRPAHE</sequence>
<dbReference type="RefSeq" id="WP_370440842.1">
    <property type="nucleotide sequence ID" value="NZ_JBGFTU010000007.1"/>
</dbReference>
<dbReference type="InterPro" id="IPR010982">
    <property type="entry name" value="Lambda_DNA-bd_dom_sf"/>
</dbReference>
<evidence type="ECO:0000313" key="8">
    <source>
        <dbReference type="Proteomes" id="UP001565927"/>
    </source>
</evidence>
<feature type="domain" description="HTH cro/C1-type" evidence="6">
    <location>
        <begin position="12"/>
        <end position="55"/>
    </location>
</feature>